<evidence type="ECO:0000259" key="4">
    <source>
        <dbReference type="Pfam" id="PF08545"/>
    </source>
</evidence>
<reference evidence="5 6" key="1">
    <citation type="submission" date="2023-07" db="EMBL/GenBank/DDBJ databases">
        <title>Paenibacillus sp. JX-17 nov. isolated from soil.</title>
        <authorList>
            <person name="Wan Y."/>
            <person name="Liu B."/>
        </authorList>
    </citation>
    <scope>NUCLEOTIDE SEQUENCE [LARGE SCALE GENOMIC DNA]</scope>
    <source>
        <strain evidence="5 6">JX-17</strain>
    </source>
</reference>
<dbReference type="EMBL" id="JAUQTB010000001">
    <property type="protein sequence ID" value="MDO7904971.1"/>
    <property type="molecule type" value="Genomic_DNA"/>
</dbReference>
<dbReference type="PANTHER" id="PTHR34069">
    <property type="entry name" value="3-OXOACYL-[ACYL-CARRIER-PROTEIN] SYNTHASE 3"/>
    <property type="match status" value="1"/>
</dbReference>
<organism evidence="5 6">
    <name type="scientific">Paenibacillus lacisoli</name>
    <dbReference type="NCBI Taxonomy" id="3064525"/>
    <lineage>
        <taxon>Bacteria</taxon>
        <taxon>Bacillati</taxon>
        <taxon>Bacillota</taxon>
        <taxon>Bacilli</taxon>
        <taxon>Bacillales</taxon>
        <taxon>Paenibacillaceae</taxon>
        <taxon>Paenibacillus</taxon>
    </lineage>
</organism>
<proteinExistence type="predicted"/>
<dbReference type="InterPro" id="IPR013747">
    <property type="entry name" value="ACP_syn_III_C"/>
</dbReference>
<evidence type="ECO:0000313" key="6">
    <source>
        <dbReference type="Proteomes" id="UP001240171"/>
    </source>
</evidence>
<dbReference type="RefSeq" id="WP_305022163.1">
    <property type="nucleotide sequence ID" value="NZ_JAUQTB010000001.1"/>
</dbReference>
<keyword evidence="2" id="KW-0012">Acyltransferase</keyword>
<evidence type="ECO:0000256" key="1">
    <source>
        <dbReference type="ARBA" id="ARBA00022679"/>
    </source>
</evidence>
<protein>
    <submittedName>
        <fullName evidence="5">Ketoacyl-ACP synthase III</fullName>
    </submittedName>
</protein>
<dbReference type="CDD" id="cd00830">
    <property type="entry name" value="KAS_III"/>
    <property type="match status" value="1"/>
</dbReference>
<feature type="domain" description="Beta-ketoacyl-[acyl-carrier-protein] synthase III C-terminal" evidence="3">
    <location>
        <begin position="239"/>
        <end position="328"/>
    </location>
</feature>
<dbReference type="Pfam" id="PF08545">
    <property type="entry name" value="ACP_syn_III"/>
    <property type="match status" value="1"/>
</dbReference>
<evidence type="ECO:0000313" key="5">
    <source>
        <dbReference type="EMBL" id="MDO7904971.1"/>
    </source>
</evidence>
<feature type="domain" description="Beta-ketoacyl-[acyl-carrier-protein] synthase III N-terminal" evidence="4">
    <location>
        <begin position="112"/>
        <end position="189"/>
    </location>
</feature>
<dbReference type="Pfam" id="PF08541">
    <property type="entry name" value="ACP_syn_III_C"/>
    <property type="match status" value="1"/>
</dbReference>
<dbReference type="InterPro" id="IPR016039">
    <property type="entry name" value="Thiolase-like"/>
</dbReference>
<name>A0ABT9C6S9_9BACL</name>
<dbReference type="SUPFAM" id="SSF53901">
    <property type="entry name" value="Thiolase-like"/>
    <property type="match status" value="1"/>
</dbReference>
<sequence length="328" mass="36583">MSHIRIHSLEIYHPELSVDNSFYIDHFDRRGNDIRRLMKHMGRERRYIIDNEEENTLTMGIAAAEKVLARAGMTGADMDMIVFSTQVPETTFPANALMLHHAVGAPSHAMLLDSNANCAGMTVAVDHAARYMLTSPSVKRALVVGSDYNTLIANPEDAITFANYGDAAAAVILEQTEEETGFVDSIYFTDTVNRDKILYPPQGLASAVKGTSTSHVIQWLPFDGSVALPHTYEMVETLLTRHALTVHDIKAYCFSQLVLPNLQHFQEHFAVDPDRMIYVGDRFGYTGTSSPFIALHDALESGRVQRGDYVLFWTVGAGYQLIAMLFKY</sequence>
<comment type="caution">
    <text evidence="5">The sequence shown here is derived from an EMBL/GenBank/DDBJ whole genome shotgun (WGS) entry which is preliminary data.</text>
</comment>
<evidence type="ECO:0000259" key="3">
    <source>
        <dbReference type="Pfam" id="PF08541"/>
    </source>
</evidence>
<dbReference type="InterPro" id="IPR013751">
    <property type="entry name" value="ACP_syn_III_N"/>
</dbReference>
<keyword evidence="6" id="KW-1185">Reference proteome</keyword>
<dbReference type="PANTHER" id="PTHR34069:SF2">
    <property type="entry name" value="BETA-KETOACYL-[ACYL-CARRIER-PROTEIN] SYNTHASE III"/>
    <property type="match status" value="1"/>
</dbReference>
<accession>A0ABT9C6S9</accession>
<evidence type="ECO:0000256" key="2">
    <source>
        <dbReference type="ARBA" id="ARBA00023315"/>
    </source>
</evidence>
<dbReference type="Gene3D" id="3.40.47.10">
    <property type="match status" value="1"/>
</dbReference>
<gene>
    <name evidence="5" type="ORF">Q5741_00920</name>
</gene>
<keyword evidence="1" id="KW-0808">Transferase</keyword>
<dbReference type="Proteomes" id="UP001240171">
    <property type="component" value="Unassembled WGS sequence"/>
</dbReference>